<evidence type="ECO:0000259" key="1">
    <source>
        <dbReference type="PROSITE" id="PS50164"/>
    </source>
</evidence>
<evidence type="ECO:0000313" key="3">
    <source>
        <dbReference type="Proteomes" id="UP001295444"/>
    </source>
</evidence>
<dbReference type="Pfam" id="PF01541">
    <property type="entry name" value="GIY-YIG"/>
    <property type="match status" value="1"/>
</dbReference>
<dbReference type="PANTHER" id="PTHR21301:SF12">
    <property type="match status" value="1"/>
</dbReference>
<dbReference type="Proteomes" id="UP001295444">
    <property type="component" value="Unassembled WGS sequence"/>
</dbReference>
<feature type="domain" description="GIY-YIG" evidence="1">
    <location>
        <begin position="58"/>
        <end position="160"/>
    </location>
</feature>
<gene>
    <name evidence="2" type="ORF">PECUL_23A009289</name>
</gene>
<dbReference type="PROSITE" id="PS50164">
    <property type="entry name" value="GIY_YIG"/>
    <property type="match status" value="1"/>
</dbReference>
<dbReference type="PANTHER" id="PTHR21301">
    <property type="entry name" value="REVERSE TRANSCRIPTASE"/>
    <property type="match status" value="1"/>
</dbReference>
<organism evidence="2 3">
    <name type="scientific">Pelobates cultripes</name>
    <name type="common">Western spadefoot toad</name>
    <dbReference type="NCBI Taxonomy" id="61616"/>
    <lineage>
        <taxon>Eukaryota</taxon>
        <taxon>Metazoa</taxon>
        <taxon>Chordata</taxon>
        <taxon>Craniata</taxon>
        <taxon>Vertebrata</taxon>
        <taxon>Euteleostomi</taxon>
        <taxon>Amphibia</taxon>
        <taxon>Batrachia</taxon>
        <taxon>Anura</taxon>
        <taxon>Pelobatoidea</taxon>
        <taxon>Pelobatidae</taxon>
        <taxon>Pelobates</taxon>
    </lineage>
</organism>
<dbReference type="CDD" id="cd10442">
    <property type="entry name" value="GIY-YIG_PLEs"/>
    <property type="match status" value="1"/>
</dbReference>
<dbReference type="InterPro" id="IPR000305">
    <property type="entry name" value="GIY-YIG_endonuc"/>
</dbReference>
<comment type="caution">
    <text evidence="2">The sequence shown here is derived from an EMBL/GenBank/DDBJ whole genome shotgun (WGS) entry which is preliminary data.</text>
</comment>
<dbReference type="InterPro" id="IPR035901">
    <property type="entry name" value="GIY-YIG_endonuc_sf"/>
</dbReference>
<dbReference type="EMBL" id="CAKOES020000120">
    <property type="protein sequence ID" value="CAH2329953.1"/>
    <property type="molecule type" value="Genomic_DNA"/>
</dbReference>
<evidence type="ECO:0000313" key="2">
    <source>
        <dbReference type="EMBL" id="CAH2329953.1"/>
    </source>
</evidence>
<reference evidence="2" key="1">
    <citation type="submission" date="2022-03" db="EMBL/GenBank/DDBJ databases">
        <authorList>
            <person name="Alioto T."/>
            <person name="Alioto T."/>
            <person name="Gomez Garrido J."/>
        </authorList>
    </citation>
    <scope>NUCLEOTIDE SEQUENCE</scope>
</reference>
<dbReference type="Gene3D" id="3.40.1440.10">
    <property type="entry name" value="GIY-YIG endonuclease"/>
    <property type="match status" value="1"/>
</dbReference>
<accession>A0AAD1TRB7</accession>
<feature type="non-terminal residue" evidence="2">
    <location>
        <position position="169"/>
    </location>
</feature>
<proteinExistence type="predicted"/>
<sequence length="169" mass="19464">CPDIGSSKKQVRFFSEPKKGTFPCLNCSHCSSVIKGEYFVHPRSGKKFFVKDFYTCNSDFVVYILKCPCGLLYVGETIRPVKERIGEHKRSIRAALQHDAVEAPVPRHFKTCGHNVNQLRFQVIDRIPPLRRGGDRQKLLLQRETKWISTLETLSPLGLNEDYDLKHFL</sequence>
<name>A0AAD1TRB7_PELCU</name>
<protein>
    <recommendedName>
        <fullName evidence="1">GIY-YIG domain-containing protein</fullName>
    </recommendedName>
</protein>
<keyword evidence="3" id="KW-1185">Reference proteome</keyword>
<feature type="non-terminal residue" evidence="2">
    <location>
        <position position="1"/>
    </location>
</feature>
<dbReference type="AlphaFoldDB" id="A0AAD1TRB7"/>